<name>A0AAJ1F6V8_9HYPH</name>
<evidence type="ECO:0000256" key="2">
    <source>
        <dbReference type="ARBA" id="ARBA00023186"/>
    </source>
</evidence>
<organism evidence="4 5">
    <name type="scientific">Ciceribacter sichuanensis</name>
    <dbReference type="NCBI Taxonomy" id="2949647"/>
    <lineage>
        <taxon>Bacteria</taxon>
        <taxon>Pseudomonadati</taxon>
        <taxon>Pseudomonadota</taxon>
        <taxon>Alphaproteobacteria</taxon>
        <taxon>Hyphomicrobiales</taxon>
        <taxon>Rhizobiaceae</taxon>
        <taxon>Ciceribacter</taxon>
    </lineage>
</organism>
<dbReference type="Gene3D" id="1.10.4190.10">
    <property type="entry name" value="Urease accessory protein UreF"/>
    <property type="match status" value="1"/>
</dbReference>
<dbReference type="Proteomes" id="UP001155380">
    <property type="component" value="Unassembled WGS sequence"/>
</dbReference>
<dbReference type="GO" id="GO:0005737">
    <property type="term" value="C:cytoplasm"/>
    <property type="evidence" value="ECO:0007669"/>
    <property type="project" value="UniProtKB-SubCell"/>
</dbReference>
<comment type="caution">
    <text evidence="4">The sequence shown here is derived from an EMBL/GenBank/DDBJ whole genome shotgun (WGS) entry which is preliminary data.</text>
</comment>
<comment type="similarity">
    <text evidence="3">Belongs to the UreF family.</text>
</comment>
<evidence type="ECO:0000313" key="5">
    <source>
        <dbReference type="Proteomes" id="UP001155380"/>
    </source>
</evidence>
<keyword evidence="3" id="KW-0963">Cytoplasm</keyword>
<dbReference type="EMBL" id="JAMXLX010000002">
    <property type="protein sequence ID" value="MCO5957112.1"/>
    <property type="molecule type" value="Genomic_DNA"/>
</dbReference>
<comment type="subcellular location">
    <subcellularLocation>
        <location evidence="3">Cytoplasm</location>
    </subcellularLocation>
</comment>
<comment type="function">
    <text evidence="3">Required for maturation of urease via the functional incorporation of the urease nickel metallocenter.</text>
</comment>
<gene>
    <name evidence="3" type="primary">ureF</name>
    <name evidence="4" type="ORF">NBH21_10050</name>
</gene>
<dbReference type="PANTHER" id="PTHR33620">
    <property type="entry name" value="UREASE ACCESSORY PROTEIN F"/>
    <property type="match status" value="1"/>
</dbReference>
<keyword evidence="1 3" id="KW-0996">Nickel insertion</keyword>
<evidence type="ECO:0000313" key="4">
    <source>
        <dbReference type="EMBL" id="MCO5957112.1"/>
    </source>
</evidence>
<dbReference type="AlphaFoldDB" id="A0AAJ1F6V8"/>
<reference evidence="4" key="1">
    <citation type="submission" date="2022-06" db="EMBL/GenBank/DDBJ databases">
        <authorList>
            <person name="Sun Q."/>
        </authorList>
    </citation>
    <scope>NUCLEOTIDE SEQUENCE</scope>
    <source>
        <strain evidence="4">S101</strain>
    </source>
</reference>
<proteinExistence type="inferred from homology"/>
<dbReference type="GO" id="GO:0016151">
    <property type="term" value="F:nickel cation binding"/>
    <property type="evidence" value="ECO:0007669"/>
    <property type="project" value="UniProtKB-UniRule"/>
</dbReference>
<dbReference type="InterPro" id="IPR002639">
    <property type="entry name" value="UreF"/>
</dbReference>
<dbReference type="InterPro" id="IPR038277">
    <property type="entry name" value="UreF_sf"/>
</dbReference>
<accession>A0AAJ1F6V8</accession>
<evidence type="ECO:0000256" key="1">
    <source>
        <dbReference type="ARBA" id="ARBA00022988"/>
    </source>
</evidence>
<comment type="subunit">
    <text evidence="3">UreD, UreF and UreG form a complex that acts as a GTP-hydrolysis-dependent molecular chaperone, activating the urease apoprotein by helping to assemble the nickel containing metallocenter of UreC. The UreE protein probably delivers the nickel.</text>
</comment>
<sequence>MTETSAGAEGRGGLLRLLAWLSPAFPVGGFVYSGGLEAVIDDGRIGSAEELSAWLSVVLGEGSLRNDAILLAEAYRSIEDPDRLRDVVELAAALAGSMERHAEIVRQGDAFLAAASAWPHPVLDKFSGGTAYSVAVGAVAAAHHVPLGDALAAFLQAQCAQLISVAVRLAVIGQKQGVATLAGLERPVLAQAERAARLGLDDLGSATVLADIASLRHEVQYSRLFQS</sequence>
<dbReference type="RefSeq" id="WP_250915632.1">
    <property type="nucleotide sequence ID" value="NZ_JAMXLX010000002.1"/>
</dbReference>
<dbReference type="HAMAP" id="MF_01385">
    <property type="entry name" value="UreF"/>
    <property type="match status" value="1"/>
</dbReference>
<evidence type="ECO:0000256" key="3">
    <source>
        <dbReference type="HAMAP-Rule" id="MF_01385"/>
    </source>
</evidence>
<dbReference type="PANTHER" id="PTHR33620:SF1">
    <property type="entry name" value="UREASE ACCESSORY PROTEIN F"/>
    <property type="match status" value="1"/>
</dbReference>
<protein>
    <recommendedName>
        <fullName evidence="3">Urease accessory protein UreF</fullName>
    </recommendedName>
</protein>
<dbReference type="Pfam" id="PF01730">
    <property type="entry name" value="UreF"/>
    <property type="match status" value="1"/>
</dbReference>
<keyword evidence="2 3" id="KW-0143">Chaperone</keyword>
<dbReference type="PIRSF" id="PIRSF009467">
    <property type="entry name" value="Ureas_acces_UreF"/>
    <property type="match status" value="1"/>
</dbReference>